<organism evidence="4 5">
    <name type="scientific">Campylobacter ureolyticus</name>
    <dbReference type="NCBI Taxonomy" id="827"/>
    <lineage>
        <taxon>Bacteria</taxon>
        <taxon>Pseudomonadati</taxon>
        <taxon>Campylobacterota</taxon>
        <taxon>Epsilonproteobacteria</taxon>
        <taxon>Campylobacterales</taxon>
        <taxon>Campylobacteraceae</taxon>
        <taxon>Campylobacter</taxon>
    </lineage>
</organism>
<feature type="transmembrane region" description="Helical" evidence="2">
    <location>
        <begin position="27"/>
        <end position="48"/>
    </location>
</feature>
<dbReference type="AlphaFoldDB" id="A0A2I1NAU7"/>
<name>A0A2I1NAU7_9BACT</name>
<dbReference type="EMBL" id="PKHU01000003">
    <property type="protein sequence ID" value="PKZ29496.1"/>
    <property type="molecule type" value="Genomic_DNA"/>
</dbReference>
<dbReference type="RefSeq" id="WP_101637068.1">
    <property type="nucleotide sequence ID" value="NZ_JAPXGQ010000008.1"/>
</dbReference>
<dbReference type="InterPro" id="IPR007730">
    <property type="entry name" value="SPOR-like_dom"/>
</dbReference>
<dbReference type="GO" id="GO:0042834">
    <property type="term" value="F:peptidoglycan binding"/>
    <property type="evidence" value="ECO:0007669"/>
    <property type="project" value="InterPro"/>
</dbReference>
<protein>
    <submittedName>
        <fullName evidence="4">SPOR domain-containing protein</fullName>
    </submittedName>
</protein>
<proteinExistence type="predicted"/>
<keyword evidence="2" id="KW-1133">Transmembrane helix</keyword>
<sequence length="294" mass="33484">MSDDRFSIDDNIVLDPKTAKTNNIKKILTGIAILVVLFLIVLIIMKFINSGNMEEPKPLVMPSEETIFKPKAKKPSQPIREIDETSNKNVETKKIEPQIVEIRPIRIEETPKPEEKIEHTIAAETKDEAKQTIEKSSSKEKIKQEPKAEATKSKQEVVVVTSKKETPKQEPKKAIKEEKVKKEAQKQEVKKQTPKAQKQESKNQTSTQKNNVTQTTLQKGNYIQVLATADFKPDADYIKKLKSKGYSYTLYKTTVKGREYVKVLVGPFDEAKLNSEMPNIRATINKDAFVFRVK</sequence>
<feature type="compositionally biased region" description="Polar residues" evidence="1">
    <location>
        <begin position="202"/>
        <end position="213"/>
    </location>
</feature>
<comment type="caution">
    <text evidence="4">The sequence shown here is derived from an EMBL/GenBank/DDBJ whole genome shotgun (WGS) entry which is preliminary data.</text>
</comment>
<evidence type="ECO:0000259" key="3">
    <source>
        <dbReference type="Pfam" id="PF05036"/>
    </source>
</evidence>
<reference evidence="4 5" key="1">
    <citation type="submission" date="2017-12" db="EMBL/GenBank/DDBJ databases">
        <title>Phylogenetic diversity of female urinary microbiome.</title>
        <authorList>
            <person name="Thomas-White K."/>
            <person name="Wolfe A.J."/>
        </authorList>
    </citation>
    <scope>NUCLEOTIDE SEQUENCE [LARGE SCALE GENOMIC DNA]</scope>
    <source>
        <strain evidence="4 5">UMB0112</strain>
    </source>
</reference>
<feature type="compositionally biased region" description="Basic and acidic residues" evidence="1">
    <location>
        <begin position="162"/>
        <end position="201"/>
    </location>
</feature>
<evidence type="ECO:0000256" key="1">
    <source>
        <dbReference type="SAM" id="MobiDB-lite"/>
    </source>
</evidence>
<feature type="domain" description="SPOR" evidence="3">
    <location>
        <begin position="222"/>
        <end position="270"/>
    </location>
</feature>
<feature type="region of interest" description="Disordered" evidence="1">
    <location>
        <begin position="110"/>
        <end position="213"/>
    </location>
</feature>
<gene>
    <name evidence="4" type="ORF">CYJ41_03835</name>
</gene>
<evidence type="ECO:0000313" key="4">
    <source>
        <dbReference type="EMBL" id="PKZ29496.1"/>
    </source>
</evidence>
<accession>A0A2I1NAU7</accession>
<keyword evidence="2" id="KW-0812">Transmembrane</keyword>
<dbReference type="Pfam" id="PF05036">
    <property type="entry name" value="SPOR"/>
    <property type="match status" value="1"/>
</dbReference>
<feature type="compositionally biased region" description="Basic and acidic residues" evidence="1">
    <location>
        <begin position="110"/>
        <end position="155"/>
    </location>
</feature>
<evidence type="ECO:0000256" key="2">
    <source>
        <dbReference type="SAM" id="Phobius"/>
    </source>
</evidence>
<dbReference type="Proteomes" id="UP000234639">
    <property type="component" value="Unassembled WGS sequence"/>
</dbReference>
<evidence type="ECO:0000313" key="5">
    <source>
        <dbReference type="Proteomes" id="UP000234639"/>
    </source>
</evidence>
<keyword evidence="2" id="KW-0472">Membrane</keyword>